<sequence length="257" mass="29044">MQPLPLSPSDTPAARFRRAYKLLATRRKLTPEFDAIHYMHADSPEECLFMMPLSFHTRMFWNLGSIHSYMNWLFTADLHQKYREYVDLLHVQQATDPTRRLVLKAPEHVDAIDALLDALPEAIVVQTHRDPVAQLASYLSLGETARSKSTEHPQRDADIATGVGLIETAIRRNAEARARYPGRVIDVRYNDLRRDPTGTVEEIYRRAGIEVSPALHGALAAHASENKHGKHGARRYNLADYGLDAADIAQRFADPLT</sequence>
<dbReference type="InterPro" id="IPR052736">
    <property type="entry name" value="Stf3_sulfotransferase"/>
</dbReference>
<evidence type="ECO:0008006" key="2">
    <source>
        <dbReference type="Google" id="ProtNLM"/>
    </source>
</evidence>
<dbReference type="PANTHER" id="PTHR36451:SF1">
    <property type="entry name" value="OMEGA-HYDROXY-BETA-DIHYDROMENAQUINONE-9 SULFOTRANSFERASE STF3"/>
    <property type="match status" value="1"/>
</dbReference>
<evidence type="ECO:0000313" key="1">
    <source>
        <dbReference type="EMBL" id="OIQ70403.1"/>
    </source>
</evidence>
<proteinExistence type="predicted"/>
<reference evidence="1" key="1">
    <citation type="submission" date="2016-10" db="EMBL/GenBank/DDBJ databases">
        <title>Sequence of Gallionella enrichment culture.</title>
        <authorList>
            <person name="Poehlein A."/>
            <person name="Muehling M."/>
            <person name="Daniel R."/>
        </authorList>
    </citation>
    <scope>NUCLEOTIDE SEQUENCE</scope>
</reference>
<organism evidence="1">
    <name type="scientific">mine drainage metagenome</name>
    <dbReference type="NCBI Taxonomy" id="410659"/>
    <lineage>
        <taxon>unclassified sequences</taxon>
        <taxon>metagenomes</taxon>
        <taxon>ecological metagenomes</taxon>
    </lineage>
</organism>
<accession>A0A1J5PYQ1</accession>
<dbReference type="SUPFAM" id="SSF52540">
    <property type="entry name" value="P-loop containing nucleoside triphosphate hydrolases"/>
    <property type="match status" value="1"/>
</dbReference>
<protein>
    <recommendedName>
        <fullName evidence="2">Sulfotransferase</fullName>
    </recommendedName>
</protein>
<name>A0A1J5PYQ1_9ZZZZ</name>
<dbReference type="Pfam" id="PF13469">
    <property type="entry name" value="Sulfotransfer_3"/>
    <property type="match status" value="1"/>
</dbReference>
<comment type="caution">
    <text evidence="1">The sequence shown here is derived from an EMBL/GenBank/DDBJ whole genome shotgun (WGS) entry which is preliminary data.</text>
</comment>
<dbReference type="Gene3D" id="3.40.50.300">
    <property type="entry name" value="P-loop containing nucleotide triphosphate hydrolases"/>
    <property type="match status" value="1"/>
</dbReference>
<dbReference type="AlphaFoldDB" id="A0A1J5PYQ1"/>
<gene>
    <name evidence="1" type="ORF">GALL_479840</name>
</gene>
<dbReference type="PANTHER" id="PTHR36451">
    <property type="entry name" value="PAPS-DEPENDENT SULFOTRANSFERASE STF3"/>
    <property type="match status" value="1"/>
</dbReference>
<dbReference type="EMBL" id="MLJW01004223">
    <property type="protein sequence ID" value="OIQ70403.1"/>
    <property type="molecule type" value="Genomic_DNA"/>
</dbReference>
<dbReference type="InterPro" id="IPR027417">
    <property type="entry name" value="P-loop_NTPase"/>
</dbReference>